<dbReference type="Gene3D" id="3.40.50.300">
    <property type="entry name" value="P-loop containing nucleotide triphosphate hydrolases"/>
    <property type="match status" value="2"/>
</dbReference>
<keyword evidence="4" id="KW-1185">Reference proteome</keyword>
<dbReference type="CDD" id="cd01026">
    <property type="entry name" value="TOPRIM_OLD"/>
    <property type="match status" value="1"/>
</dbReference>
<name>A0A6N8I4X4_9FIRM</name>
<sequence length="583" mass="65545">MRISCVKVNNYRNIDGIEVTFNPECNYIIGENNLGKSNFLSLLATVCNGKGFDEKDFADPEKPIEVELDIKLLPNEQGFFGDNFSPEDASLLKIRYHQTVRDAYPTIVSADSNESIPPRQLRKLNFLKYETTSVPSKELRLDTQKGAGLLISTIIERFDDGAAHAFLDTTQVDRLMEFINGYLEKIRSFRDYSIKATVSPDSTEMLTRLFYLSDGTRKIESTGSGVQYIAMASMNILCQIMELYKSKSVLFEDLLYTDSDGKKLLPLILSIDEPEVHLHPYLQRSLIGYYKRILCNKDAEFVDLLKMLFNVDGISGQLIIVTHSTDALIGDYRNLIRFYKNQDKTAVISGYALRPIAGTNNDGRIKAETEKHLIMHFPEIKEAFYAKCALLIEGETEYGCIHKFAEKLGISLDDYGICVINARGQNSIKPLRQLFTFFAIPSVAIYDGDVKDGHAAAPDEFFTTELCFEIEIVKTLFAAGKTELVRKIALDMDSNACSVSLDTDFVRNHFRKMGIDITGYTPKKLSDVSDDDEEDFCRMFSAWFMAKKGVLLGRIIGDATPAENIPACYSNAIQKAQEVAANV</sequence>
<dbReference type="PANTHER" id="PTHR43581">
    <property type="entry name" value="ATP/GTP PHOSPHATASE"/>
    <property type="match status" value="1"/>
</dbReference>
<gene>
    <name evidence="3" type="ORF">CAFE_38490</name>
</gene>
<evidence type="ECO:0000259" key="2">
    <source>
        <dbReference type="Pfam" id="PF20469"/>
    </source>
</evidence>
<organism evidence="3 4">
    <name type="scientific">Caproicibacter fermentans</name>
    <dbReference type="NCBI Taxonomy" id="2576756"/>
    <lineage>
        <taxon>Bacteria</taxon>
        <taxon>Bacillati</taxon>
        <taxon>Bacillota</taxon>
        <taxon>Clostridia</taxon>
        <taxon>Eubacteriales</taxon>
        <taxon>Acutalibacteraceae</taxon>
        <taxon>Caproicibacter</taxon>
    </lineage>
</organism>
<evidence type="ECO:0000313" key="4">
    <source>
        <dbReference type="Proteomes" id="UP000469440"/>
    </source>
</evidence>
<accession>A0A6N8I4X4</accession>
<dbReference type="Proteomes" id="UP000469440">
    <property type="component" value="Unassembled WGS sequence"/>
</dbReference>
<dbReference type="SUPFAM" id="SSF52540">
    <property type="entry name" value="P-loop containing nucleoside triphosphate hydrolases"/>
    <property type="match status" value="1"/>
</dbReference>
<protein>
    <submittedName>
        <fullName evidence="3">AAA ATPase domain protein</fullName>
    </submittedName>
</protein>
<dbReference type="InterPro" id="IPR041685">
    <property type="entry name" value="AAA_GajA/Old/RecF-like"/>
</dbReference>
<dbReference type="OrthoDB" id="1093370at2"/>
<dbReference type="RefSeq" id="WP_156991497.1">
    <property type="nucleotide sequence ID" value="NZ_VWXL01000110.1"/>
</dbReference>
<reference evidence="3 4" key="1">
    <citation type="submission" date="2019-09" db="EMBL/GenBank/DDBJ databases">
        <title>Genome sequence of Clostridium sp. EA1.</title>
        <authorList>
            <person name="Poehlein A."/>
            <person name="Bengelsdorf F.R."/>
            <person name="Daniel R."/>
        </authorList>
    </citation>
    <scope>NUCLEOTIDE SEQUENCE [LARGE SCALE GENOMIC DNA]</scope>
    <source>
        <strain evidence="3 4">EA1</strain>
    </source>
</reference>
<dbReference type="PANTHER" id="PTHR43581:SF2">
    <property type="entry name" value="EXCINUCLEASE ATPASE SUBUNIT"/>
    <property type="match status" value="1"/>
</dbReference>
<dbReference type="InterPro" id="IPR034139">
    <property type="entry name" value="TOPRIM_OLD"/>
</dbReference>
<dbReference type="Pfam" id="PF20469">
    <property type="entry name" value="OLD-like_TOPRIM"/>
    <property type="match status" value="1"/>
</dbReference>
<evidence type="ECO:0000259" key="1">
    <source>
        <dbReference type="Pfam" id="PF13175"/>
    </source>
</evidence>
<dbReference type="EMBL" id="VWXL01000110">
    <property type="protein sequence ID" value="MVB13094.1"/>
    <property type="molecule type" value="Genomic_DNA"/>
</dbReference>
<feature type="domain" description="Endonuclease GajA/Old nuclease/RecF-like AAA" evidence="1">
    <location>
        <begin position="202"/>
        <end position="325"/>
    </location>
</feature>
<comment type="caution">
    <text evidence="3">The sequence shown here is derived from an EMBL/GenBank/DDBJ whole genome shotgun (WGS) entry which is preliminary data.</text>
</comment>
<feature type="domain" description="OLD protein-like TOPRIM" evidence="2">
    <location>
        <begin position="384"/>
        <end position="449"/>
    </location>
</feature>
<dbReference type="AlphaFoldDB" id="A0A6N8I4X4"/>
<evidence type="ECO:0000313" key="3">
    <source>
        <dbReference type="EMBL" id="MVB13094.1"/>
    </source>
</evidence>
<dbReference type="InterPro" id="IPR027417">
    <property type="entry name" value="P-loop_NTPase"/>
</dbReference>
<proteinExistence type="predicted"/>
<dbReference type="Pfam" id="PF13175">
    <property type="entry name" value="AAA_15"/>
    <property type="match status" value="2"/>
</dbReference>
<feature type="domain" description="Endonuclease GajA/Old nuclease/RecF-like AAA" evidence="1">
    <location>
        <begin position="1"/>
        <end position="62"/>
    </location>
</feature>
<dbReference type="InterPro" id="IPR051396">
    <property type="entry name" value="Bact_Antivir_Def_Nuclease"/>
</dbReference>